<protein>
    <submittedName>
        <fullName evidence="1">Uncharacterized protein</fullName>
    </submittedName>
</protein>
<organism evidence="1 2">
    <name type="scientific">Tenacibaculum adriaticum</name>
    <dbReference type="NCBI Taxonomy" id="413713"/>
    <lineage>
        <taxon>Bacteria</taxon>
        <taxon>Pseudomonadati</taxon>
        <taxon>Bacteroidota</taxon>
        <taxon>Flavobacteriia</taxon>
        <taxon>Flavobacteriales</taxon>
        <taxon>Flavobacteriaceae</taxon>
        <taxon>Tenacibaculum</taxon>
    </lineage>
</organism>
<gene>
    <name evidence="1" type="ORF">C7447_102643</name>
</gene>
<name>A0A5S5DTU6_9FLAO</name>
<dbReference type="EMBL" id="VNIA01000002">
    <property type="protein sequence ID" value="TYP99321.1"/>
    <property type="molecule type" value="Genomic_DNA"/>
</dbReference>
<keyword evidence="2" id="KW-1185">Reference proteome</keyword>
<evidence type="ECO:0000313" key="1">
    <source>
        <dbReference type="EMBL" id="TYP99321.1"/>
    </source>
</evidence>
<proteinExistence type="predicted"/>
<dbReference type="RefSeq" id="WP_148870080.1">
    <property type="nucleotide sequence ID" value="NZ_VNIA01000002.1"/>
</dbReference>
<dbReference type="OrthoDB" id="1436146at2"/>
<evidence type="ECO:0000313" key="2">
    <source>
        <dbReference type="Proteomes" id="UP000323136"/>
    </source>
</evidence>
<comment type="caution">
    <text evidence="1">The sequence shown here is derived from an EMBL/GenBank/DDBJ whole genome shotgun (WGS) entry which is preliminary data.</text>
</comment>
<sequence length="203" mass="23390">MSTYLCSVTHEKELLTNKILETMRNLILSAIMLSGTMLCAQTDKMVTTKVKKETNVSDNGVIYNTKVKVVTEKTKNTQFDPAQKHQLNQDRVASPVSVTKTVMIDNDMDPFYDKTTQIKYYNFKGKKYGFHVNKNSLLITYRVDNKDISSARAIKSKYNNYYVINGKDFNGVGYFNKDNDFVVEYYDQKTDDTEIAVFEDLKL</sequence>
<reference evidence="1 2" key="1">
    <citation type="submission" date="2019-07" db="EMBL/GenBank/DDBJ databases">
        <title>Genomic Encyclopedia of Type Strains, Phase IV (KMG-IV): sequencing the most valuable type-strain genomes for metagenomic binning, comparative biology and taxonomic classification.</title>
        <authorList>
            <person name="Goeker M."/>
        </authorList>
    </citation>
    <scope>NUCLEOTIDE SEQUENCE [LARGE SCALE GENOMIC DNA]</scope>
    <source>
        <strain evidence="1 2">DSM 18961</strain>
    </source>
</reference>
<dbReference type="AlphaFoldDB" id="A0A5S5DTU6"/>
<accession>A0A5S5DTU6</accession>
<dbReference type="Proteomes" id="UP000323136">
    <property type="component" value="Unassembled WGS sequence"/>
</dbReference>